<feature type="domain" description="Nitroreductase" evidence="2">
    <location>
        <begin position="189"/>
        <end position="366"/>
    </location>
</feature>
<dbReference type="Pfam" id="PF00881">
    <property type="entry name" value="Nitroreductase"/>
    <property type="match status" value="1"/>
</dbReference>
<organism evidence="3 4">
    <name type="scientific">Actinoplanes sandaracinus</name>
    <dbReference type="NCBI Taxonomy" id="3045177"/>
    <lineage>
        <taxon>Bacteria</taxon>
        <taxon>Bacillati</taxon>
        <taxon>Actinomycetota</taxon>
        <taxon>Actinomycetes</taxon>
        <taxon>Micromonosporales</taxon>
        <taxon>Micromonosporaceae</taxon>
        <taxon>Actinoplanes</taxon>
    </lineage>
</organism>
<dbReference type="CDD" id="cd02142">
    <property type="entry name" value="McbC_SagB-like_oxidoreductase"/>
    <property type="match status" value="1"/>
</dbReference>
<dbReference type="Proteomes" id="UP001241758">
    <property type="component" value="Unassembled WGS sequence"/>
</dbReference>
<evidence type="ECO:0000259" key="2">
    <source>
        <dbReference type="Pfam" id="PF00881"/>
    </source>
</evidence>
<dbReference type="SUPFAM" id="SSF55469">
    <property type="entry name" value="FMN-dependent nitroreductase-like"/>
    <property type="match status" value="1"/>
</dbReference>
<keyword evidence="4" id="KW-1185">Reference proteome</keyword>
<dbReference type="InterPro" id="IPR052544">
    <property type="entry name" value="Bacteriocin_Proc_Enz"/>
</dbReference>
<evidence type="ECO:0000313" key="4">
    <source>
        <dbReference type="Proteomes" id="UP001241758"/>
    </source>
</evidence>
<feature type="region of interest" description="Disordered" evidence="1">
    <location>
        <begin position="216"/>
        <end position="235"/>
    </location>
</feature>
<dbReference type="InterPro" id="IPR029479">
    <property type="entry name" value="Nitroreductase"/>
</dbReference>
<gene>
    <name evidence="3" type="ORF">QLQ12_40265</name>
</gene>
<evidence type="ECO:0000313" key="3">
    <source>
        <dbReference type="EMBL" id="MDI6104840.1"/>
    </source>
</evidence>
<dbReference type="InterPro" id="IPR000415">
    <property type="entry name" value="Nitroreductase-like"/>
</dbReference>
<evidence type="ECO:0000256" key="1">
    <source>
        <dbReference type="SAM" id="MobiDB-lite"/>
    </source>
</evidence>
<reference evidence="3 4" key="1">
    <citation type="submission" date="2023-05" db="EMBL/GenBank/DDBJ databases">
        <title>Actinoplanes sp. NEAU-A12 genome sequencing.</title>
        <authorList>
            <person name="Wang Z.-S."/>
        </authorList>
    </citation>
    <scope>NUCLEOTIDE SEQUENCE [LARGE SCALE GENOMIC DNA]</scope>
    <source>
        <strain evidence="3 4">NEAU-A12</strain>
    </source>
</reference>
<dbReference type="PANTHER" id="PTHR43745:SF2">
    <property type="entry name" value="NITROREDUCTASE MJ1384-RELATED"/>
    <property type="match status" value="1"/>
</dbReference>
<name>A0ABT6WZ11_9ACTN</name>
<dbReference type="PANTHER" id="PTHR43745">
    <property type="entry name" value="NITROREDUCTASE MJ1384-RELATED"/>
    <property type="match status" value="1"/>
</dbReference>
<accession>A0ABT6WZ11</accession>
<protein>
    <submittedName>
        <fullName evidence="3">SagB/ThcOx family dehydrogenase</fullName>
    </submittedName>
</protein>
<comment type="caution">
    <text evidence="3">The sequence shown here is derived from an EMBL/GenBank/DDBJ whole genome shotgun (WGS) entry which is preliminary data.</text>
</comment>
<dbReference type="RefSeq" id="WP_282766264.1">
    <property type="nucleotide sequence ID" value="NZ_JASCTH010000037.1"/>
</dbReference>
<sequence>MEIRLNPAVRIHPPSPVTGERWLAEDILARTRFTVSPAAAAALVASVRPQGADELAGTLAAAAGDERPLADWQRLIAGLLGRGLLRDAADTDEELDWLVDVRRRWSRYGWHESVEYHTLAFDYPCVDYATGAGFLADRDRMRQYRADEPETERFKLDYADHPAVDLPDIDDDLIPATARDYWAGEIKPVPIDLDGVRRVIAAAFGITGWIVRRSGAPPALRRSSPSGGGRHPSEGYLIAHDVPGLEPGWYHVTMQPFGLRRVGDLPVDDQSLSRLFPNAAGRFPVRARALLVVTSVFERNMFRYREPRTYRTVHMDAGHIAKSFLTAAGAAGLSSAIFYCDAGTEIERLLGLDGLTEGYMLTVALGDGHEEDLRQLVGRVTA</sequence>
<dbReference type="EMBL" id="JASCTH010000037">
    <property type="protein sequence ID" value="MDI6104840.1"/>
    <property type="molecule type" value="Genomic_DNA"/>
</dbReference>
<feature type="compositionally biased region" description="Low complexity" evidence="1">
    <location>
        <begin position="216"/>
        <end position="225"/>
    </location>
</feature>
<proteinExistence type="predicted"/>
<dbReference type="Gene3D" id="3.40.109.10">
    <property type="entry name" value="NADH Oxidase"/>
    <property type="match status" value="1"/>
</dbReference>